<proteinExistence type="predicted"/>
<keyword evidence="3" id="KW-1185">Reference proteome</keyword>
<dbReference type="Proteomes" id="UP000199474">
    <property type="component" value="Unassembled WGS sequence"/>
</dbReference>
<dbReference type="InterPro" id="IPR020372">
    <property type="entry name" value="Competence_ComGG"/>
</dbReference>
<sequence length="124" mass="14493">MKKPLSHTINQQGFILPYVLFFIAFSLIIISSSVNLYQNETHITHNQTEQIKIESLFQMARIQAKETIRDRIEPYDAISYSFPQGEVVVEYGKLNEHEYRLIFTIETDSGAITVLNDYFHYEAE</sequence>
<protein>
    <submittedName>
        <fullName evidence="2">ComG operon protein 7</fullName>
    </submittedName>
</protein>
<organism evidence="2 3">
    <name type="scientific">Lentibacillus persicus</name>
    <dbReference type="NCBI Taxonomy" id="640948"/>
    <lineage>
        <taxon>Bacteria</taxon>
        <taxon>Bacillati</taxon>
        <taxon>Bacillota</taxon>
        <taxon>Bacilli</taxon>
        <taxon>Bacillales</taxon>
        <taxon>Bacillaceae</taxon>
        <taxon>Lentibacillus</taxon>
    </lineage>
</organism>
<dbReference type="EMBL" id="FOMR01000002">
    <property type="protein sequence ID" value="SFD53907.1"/>
    <property type="molecule type" value="Genomic_DNA"/>
</dbReference>
<evidence type="ECO:0000256" key="1">
    <source>
        <dbReference type="SAM" id="Phobius"/>
    </source>
</evidence>
<keyword evidence="1" id="KW-0472">Membrane</keyword>
<name>A0A1I1T5G6_9BACI</name>
<keyword evidence="1" id="KW-0812">Transmembrane</keyword>
<keyword evidence="1" id="KW-1133">Transmembrane helix</keyword>
<dbReference type="Pfam" id="PF14173">
    <property type="entry name" value="ComGG"/>
    <property type="match status" value="1"/>
</dbReference>
<accession>A0A1I1T5G6</accession>
<evidence type="ECO:0000313" key="3">
    <source>
        <dbReference type="Proteomes" id="UP000199474"/>
    </source>
</evidence>
<feature type="transmembrane region" description="Helical" evidence="1">
    <location>
        <begin position="15"/>
        <end position="37"/>
    </location>
</feature>
<evidence type="ECO:0000313" key="2">
    <source>
        <dbReference type="EMBL" id="SFD53907.1"/>
    </source>
</evidence>
<dbReference type="AlphaFoldDB" id="A0A1I1T5G6"/>
<gene>
    <name evidence="2" type="ORF">SAMN05216238_102125</name>
</gene>
<dbReference type="RefSeq" id="WP_090080999.1">
    <property type="nucleotide sequence ID" value="NZ_FOMR01000002.1"/>
</dbReference>
<dbReference type="STRING" id="640948.SAMN05216238_102125"/>
<reference evidence="3" key="1">
    <citation type="submission" date="2016-10" db="EMBL/GenBank/DDBJ databases">
        <authorList>
            <person name="Varghese N."/>
            <person name="Submissions S."/>
        </authorList>
    </citation>
    <scope>NUCLEOTIDE SEQUENCE [LARGE SCALE GENOMIC DNA]</scope>
    <source>
        <strain evidence="3">DSM 22530</strain>
    </source>
</reference>